<reference evidence="1" key="1">
    <citation type="submission" date="2020-03" db="EMBL/GenBank/DDBJ databases">
        <authorList>
            <person name="He L."/>
        </authorList>
    </citation>
    <scope>NUCLEOTIDE SEQUENCE</scope>
    <source>
        <strain evidence="1">CkLH20</strain>
    </source>
</reference>
<protein>
    <submittedName>
        <fullName evidence="1">Uncharacterized protein</fullName>
    </submittedName>
</protein>
<reference evidence="1" key="2">
    <citation type="submission" date="2020-11" db="EMBL/GenBank/DDBJ databases">
        <title>Whole genome sequencing of Colletotrichum sp.</title>
        <authorList>
            <person name="Li H."/>
        </authorList>
    </citation>
    <scope>NUCLEOTIDE SEQUENCE</scope>
    <source>
        <strain evidence="1">CkLH20</strain>
    </source>
</reference>
<dbReference type="RefSeq" id="XP_038741020.1">
    <property type="nucleotide sequence ID" value="XM_038893684.1"/>
</dbReference>
<sequence length="245" mass="27189">MSRTPRACDGRECACHTHSDNIVDSSSSLNTEGNNLDAANLRQYLLEEGRGQHREITTVSQNDRYDADNERPVGGFAASHTFILSEYESNDDAGDEPNQEVNMARTARPTSTPCQNSVNDTDHAPVDETPASLYDVNLATLVGDADDDGLDEVNIAGGGDDSDESTIDGSDDESLYEATIVGGDDDIWEELDDGSWVRMNSRLREAEFLRHIRDLERLSPHESDEEEEFGFYFDHEQVNFDSQMA</sequence>
<evidence type="ECO:0000313" key="1">
    <source>
        <dbReference type="EMBL" id="KAF9871559.1"/>
    </source>
</evidence>
<organism evidence="1 2">
    <name type="scientific">Colletotrichum karsti</name>
    <dbReference type="NCBI Taxonomy" id="1095194"/>
    <lineage>
        <taxon>Eukaryota</taxon>
        <taxon>Fungi</taxon>
        <taxon>Dikarya</taxon>
        <taxon>Ascomycota</taxon>
        <taxon>Pezizomycotina</taxon>
        <taxon>Sordariomycetes</taxon>
        <taxon>Hypocreomycetidae</taxon>
        <taxon>Glomerellales</taxon>
        <taxon>Glomerellaceae</taxon>
        <taxon>Colletotrichum</taxon>
        <taxon>Colletotrichum boninense species complex</taxon>
    </lineage>
</organism>
<proteinExistence type="predicted"/>
<accession>A0A9P6LDE7</accession>
<dbReference type="EMBL" id="JAATWM020000044">
    <property type="protein sequence ID" value="KAF9871559.1"/>
    <property type="molecule type" value="Genomic_DNA"/>
</dbReference>
<dbReference type="GeneID" id="62166758"/>
<evidence type="ECO:0000313" key="2">
    <source>
        <dbReference type="Proteomes" id="UP000781932"/>
    </source>
</evidence>
<comment type="caution">
    <text evidence="1">The sequence shown here is derived from an EMBL/GenBank/DDBJ whole genome shotgun (WGS) entry which is preliminary data.</text>
</comment>
<dbReference type="Proteomes" id="UP000781932">
    <property type="component" value="Unassembled WGS sequence"/>
</dbReference>
<dbReference type="AlphaFoldDB" id="A0A9P6LDE7"/>
<keyword evidence="2" id="KW-1185">Reference proteome</keyword>
<name>A0A9P6LDE7_9PEZI</name>
<gene>
    <name evidence="1" type="ORF">CkaCkLH20_10970</name>
</gene>